<gene>
    <name evidence="2" type="ORF">LHA26_17085</name>
</gene>
<feature type="transmembrane region" description="Helical" evidence="1">
    <location>
        <begin position="12"/>
        <end position="30"/>
    </location>
</feature>
<accession>A0ABY4XD89</accession>
<keyword evidence="3" id="KW-1185">Reference proteome</keyword>
<name>A0ABY4XD89_9SPHN</name>
<feature type="transmembrane region" description="Helical" evidence="1">
    <location>
        <begin position="129"/>
        <end position="149"/>
    </location>
</feature>
<feature type="transmembrane region" description="Helical" evidence="1">
    <location>
        <begin position="176"/>
        <end position="196"/>
    </location>
</feature>
<dbReference type="Pfam" id="PF03929">
    <property type="entry name" value="PepSY_TM"/>
    <property type="match status" value="1"/>
</dbReference>
<reference evidence="2" key="1">
    <citation type="journal article" date="2022" name="Toxins">
        <title>Genomic Analysis of Sphingopyxis sp. USTB-05 for Biodegrading Cyanobacterial Hepatotoxins.</title>
        <authorList>
            <person name="Liu C."/>
            <person name="Xu Q."/>
            <person name="Zhao Z."/>
            <person name="Zhang H."/>
            <person name="Liu X."/>
            <person name="Yin C."/>
            <person name="Liu Y."/>
            <person name="Yan H."/>
        </authorList>
    </citation>
    <scope>NUCLEOTIDE SEQUENCE</scope>
    <source>
        <strain evidence="2">NBD5</strain>
    </source>
</reference>
<evidence type="ECO:0000313" key="3">
    <source>
        <dbReference type="Proteomes" id="UP001056937"/>
    </source>
</evidence>
<keyword evidence="1" id="KW-0472">Membrane</keyword>
<keyword evidence="1" id="KW-0812">Transmembrane</keyword>
<evidence type="ECO:0000256" key="1">
    <source>
        <dbReference type="SAM" id="Phobius"/>
    </source>
</evidence>
<feature type="transmembrane region" description="Helical" evidence="1">
    <location>
        <begin position="318"/>
        <end position="343"/>
    </location>
</feature>
<evidence type="ECO:0000313" key="2">
    <source>
        <dbReference type="EMBL" id="USI74887.1"/>
    </source>
</evidence>
<dbReference type="RefSeq" id="WP_252168701.1">
    <property type="nucleotide sequence ID" value="NZ_CP084931.1"/>
</dbReference>
<dbReference type="PANTHER" id="PTHR34219:SF3">
    <property type="entry name" value="BLL7967 PROTEIN"/>
    <property type="match status" value="1"/>
</dbReference>
<proteinExistence type="predicted"/>
<dbReference type="EMBL" id="CP084931">
    <property type="protein sequence ID" value="USI74887.1"/>
    <property type="molecule type" value="Genomic_DNA"/>
</dbReference>
<protein>
    <submittedName>
        <fullName evidence="2">PepSY domain-containing protein</fullName>
    </submittedName>
</protein>
<organism evidence="2 3">
    <name type="scientific">Sphingomonas morindae</name>
    <dbReference type="NCBI Taxonomy" id="1541170"/>
    <lineage>
        <taxon>Bacteria</taxon>
        <taxon>Pseudomonadati</taxon>
        <taxon>Pseudomonadota</taxon>
        <taxon>Alphaproteobacteria</taxon>
        <taxon>Sphingomonadales</taxon>
        <taxon>Sphingomonadaceae</taxon>
        <taxon>Sphingomonas</taxon>
    </lineage>
</organism>
<dbReference type="Proteomes" id="UP001056937">
    <property type="component" value="Chromosome 2"/>
</dbReference>
<dbReference type="InterPro" id="IPR005625">
    <property type="entry name" value="PepSY-ass_TM"/>
</dbReference>
<sequence>MRWIDRLHRWTGGLIGLLLALIGLTGALLVHRRAWILLPHTGDAPRQDSAHLAATVARVMADPKARPEQLIFAEPGFGLDRLAFKGGAGAYLDQAGGLVARWSSQWARPELWLFDLHRHLLAGDAGETLVGVAGLVGIGFVLTGLLLWWRTRRSFAFRLWPRRMSRPAILRHHRDLGIVMAPLLLLSFGTGTLLVFRPLTAIVFGPSAPAAIRAATAPPPAPPAPLAARLDWAAMVRVARARFPQAELRSVTLPRRGNGLITLRMRQPEEWLRGGRTILWFAADSGRLIAARDSRAAPGAARVFGLLFPLHAAEVGGLAYRLVMTLSGLTLGLFGTLTVWSFWFRRPRPRPLPAPRPDRR</sequence>
<keyword evidence="1" id="KW-1133">Transmembrane helix</keyword>
<dbReference type="PANTHER" id="PTHR34219">
    <property type="entry name" value="IRON-REGULATED INNER MEMBRANE PROTEIN-RELATED"/>
    <property type="match status" value="1"/>
</dbReference>